<dbReference type="Gene3D" id="3.40.630.30">
    <property type="match status" value="1"/>
</dbReference>
<dbReference type="InterPro" id="IPR000182">
    <property type="entry name" value="GNAT_dom"/>
</dbReference>
<keyword evidence="2" id="KW-0808">Transferase</keyword>
<evidence type="ECO:0000313" key="2">
    <source>
        <dbReference type="EMBL" id="RLP82352.1"/>
    </source>
</evidence>
<dbReference type="EMBL" id="RCUY01000009">
    <property type="protein sequence ID" value="RLP82352.1"/>
    <property type="molecule type" value="Genomic_DNA"/>
</dbReference>
<reference evidence="2 3" key="1">
    <citation type="submission" date="2018-10" db="EMBL/GenBank/DDBJ databases">
        <authorList>
            <person name="Li J."/>
        </authorList>
    </citation>
    <scope>NUCLEOTIDE SEQUENCE [LARGE SCALE GENOMIC DNA]</scope>
    <source>
        <strain evidence="2 3">JCM 11654</strain>
    </source>
</reference>
<proteinExistence type="predicted"/>
<dbReference type="AlphaFoldDB" id="A0A3L7ASH2"/>
<protein>
    <submittedName>
        <fullName evidence="2">N-acetyltransferase</fullName>
    </submittedName>
</protein>
<dbReference type="Pfam" id="PF13302">
    <property type="entry name" value="Acetyltransf_3"/>
    <property type="match status" value="1"/>
</dbReference>
<gene>
    <name evidence="2" type="ORF">D9V34_11250</name>
</gene>
<evidence type="ECO:0000313" key="3">
    <source>
        <dbReference type="Proteomes" id="UP000269438"/>
    </source>
</evidence>
<keyword evidence="3" id="KW-1185">Reference proteome</keyword>
<dbReference type="InterPro" id="IPR016181">
    <property type="entry name" value="Acyl_CoA_acyltransferase"/>
</dbReference>
<comment type="caution">
    <text evidence="2">The sequence shown here is derived from an EMBL/GenBank/DDBJ whole genome shotgun (WGS) entry which is preliminary data.</text>
</comment>
<dbReference type="OrthoDB" id="9795188at2"/>
<dbReference type="GO" id="GO:0016747">
    <property type="term" value="F:acyltransferase activity, transferring groups other than amino-acyl groups"/>
    <property type="evidence" value="ECO:0007669"/>
    <property type="project" value="InterPro"/>
</dbReference>
<evidence type="ECO:0000259" key="1">
    <source>
        <dbReference type="Pfam" id="PF13302"/>
    </source>
</evidence>
<sequence length="71" mass="8006">MASEALRVLTATLYDQRGAHRLIAQCDARNRGAVALFARLGFRDEARHVDADFFKEVWTARDPCAQLAQED</sequence>
<dbReference type="RefSeq" id="WP_121688882.1">
    <property type="nucleotide sequence ID" value="NZ_RCUY01000009.1"/>
</dbReference>
<accession>A0A3L7ASH2</accession>
<organism evidence="2 3">
    <name type="scientific">Mycetocola lacteus</name>
    <dbReference type="NCBI Taxonomy" id="76637"/>
    <lineage>
        <taxon>Bacteria</taxon>
        <taxon>Bacillati</taxon>
        <taxon>Actinomycetota</taxon>
        <taxon>Actinomycetes</taxon>
        <taxon>Micrococcales</taxon>
        <taxon>Microbacteriaceae</taxon>
        <taxon>Mycetocola</taxon>
    </lineage>
</organism>
<feature type="domain" description="N-acetyltransferase" evidence="1">
    <location>
        <begin position="2"/>
        <end position="43"/>
    </location>
</feature>
<dbReference type="Proteomes" id="UP000269438">
    <property type="component" value="Unassembled WGS sequence"/>
</dbReference>
<name>A0A3L7ASH2_9MICO</name>
<dbReference type="SUPFAM" id="SSF55729">
    <property type="entry name" value="Acyl-CoA N-acyltransferases (Nat)"/>
    <property type="match status" value="1"/>
</dbReference>